<reference evidence="2 3" key="1">
    <citation type="submission" date="2023-07" db="EMBL/GenBank/DDBJ databases">
        <title>Sorghum-associated microbial communities from plants grown in Nebraska, USA.</title>
        <authorList>
            <person name="Schachtman D."/>
        </authorList>
    </citation>
    <scope>NUCLEOTIDE SEQUENCE [LARGE SCALE GENOMIC DNA]</scope>
    <source>
        <strain evidence="2 3">BE316</strain>
    </source>
</reference>
<feature type="domain" description="N-acetyltransferase" evidence="1">
    <location>
        <begin position="74"/>
        <end position="219"/>
    </location>
</feature>
<accession>A0ABU2A8A6</accession>
<name>A0ABU2A8A6_9BURK</name>
<evidence type="ECO:0000313" key="3">
    <source>
        <dbReference type="Proteomes" id="UP001180825"/>
    </source>
</evidence>
<dbReference type="Pfam" id="PF13508">
    <property type="entry name" value="Acetyltransf_7"/>
    <property type="match status" value="1"/>
</dbReference>
<dbReference type="SUPFAM" id="SSF55729">
    <property type="entry name" value="Acyl-CoA N-acyltransferases (Nat)"/>
    <property type="match status" value="1"/>
</dbReference>
<dbReference type="RefSeq" id="WP_310326562.1">
    <property type="nucleotide sequence ID" value="NZ_JAVDXV010000002.1"/>
</dbReference>
<protein>
    <submittedName>
        <fullName evidence="2">GNAT superfamily N-acetyltransferase</fullName>
    </submittedName>
</protein>
<evidence type="ECO:0000259" key="1">
    <source>
        <dbReference type="PROSITE" id="PS51186"/>
    </source>
</evidence>
<sequence>MPTADDELAGLVLAWLHGWSISRQVPAPIAHADGYRVEVQQPRHARRYVFDGPSPTLAQLGRSITEPWVFLKACATADALRALLPAHWQMEADGFLMSCGDQPLPTSRPLPPGYVLALTGEGDLVSAQVLAPDGASASAGHVALGERWATYDRIITEPAHQRLGLGRAVMAALQARAHARGRHAGVLVATPEGRRLYESLGWQLRAPWATAVIAGQDDAVTQSPPTK</sequence>
<keyword evidence="3" id="KW-1185">Reference proteome</keyword>
<comment type="caution">
    <text evidence="2">The sequence shown here is derived from an EMBL/GenBank/DDBJ whole genome shotgun (WGS) entry which is preliminary data.</text>
</comment>
<evidence type="ECO:0000313" key="2">
    <source>
        <dbReference type="EMBL" id="MDR7332268.1"/>
    </source>
</evidence>
<dbReference type="InterPro" id="IPR000182">
    <property type="entry name" value="GNAT_dom"/>
</dbReference>
<dbReference type="PROSITE" id="PS51186">
    <property type="entry name" value="GNAT"/>
    <property type="match status" value="1"/>
</dbReference>
<dbReference type="EMBL" id="JAVDXV010000002">
    <property type="protein sequence ID" value="MDR7332268.1"/>
    <property type="molecule type" value="Genomic_DNA"/>
</dbReference>
<dbReference type="Gene3D" id="3.40.630.30">
    <property type="match status" value="1"/>
</dbReference>
<organism evidence="2 3">
    <name type="scientific">Roseateles asaccharophilus</name>
    <dbReference type="NCBI Taxonomy" id="582607"/>
    <lineage>
        <taxon>Bacteria</taxon>
        <taxon>Pseudomonadati</taxon>
        <taxon>Pseudomonadota</taxon>
        <taxon>Betaproteobacteria</taxon>
        <taxon>Burkholderiales</taxon>
        <taxon>Sphaerotilaceae</taxon>
        <taxon>Roseateles</taxon>
    </lineage>
</organism>
<dbReference type="CDD" id="cd04301">
    <property type="entry name" value="NAT_SF"/>
    <property type="match status" value="1"/>
</dbReference>
<proteinExistence type="predicted"/>
<gene>
    <name evidence="2" type="ORF">J2X21_001394</name>
</gene>
<dbReference type="InterPro" id="IPR016181">
    <property type="entry name" value="Acyl_CoA_acyltransferase"/>
</dbReference>
<dbReference type="Proteomes" id="UP001180825">
    <property type="component" value="Unassembled WGS sequence"/>
</dbReference>